<dbReference type="RefSeq" id="WP_273617939.1">
    <property type="nucleotide sequence ID" value="NZ_CP103868.1"/>
</dbReference>
<dbReference type="PROSITE" id="PS51352">
    <property type="entry name" value="THIOREDOXIN_2"/>
    <property type="match status" value="1"/>
</dbReference>
<dbReference type="Pfam" id="PF02630">
    <property type="entry name" value="SCO1-SenC"/>
    <property type="match status" value="1"/>
</dbReference>
<comment type="similarity">
    <text evidence="1">Belongs to the SCO1/2 family.</text>
</comment>
<protein>
    <submittedName>
        <fullName evidence="5">SCO family protein</fullName>
    </submittedName>
</protein>
<feature type="chain" id="PRO_5047273619" evidence="3">
    <location>
        <begin position="35"/>
        <end position="203"/>
    </location>
</feature>
<dbReference type="Proteomes" id="UP001218231">
    <property type="component" value="Chromosome"/>
</dbReference>
<dbReference type="EMBL" id="CP117417">
    <property type="protein sequence ID" value="WCT77569.1"/>
    <property type="molecule type" value="Genomic_DNA"/>
</dbReference>
<feature type="domain" description="Thioredoxin" evidence="4">
    <location>
        <begin position="38"/>
        <end position="203"/>
    </location>
</feature>
<evidence type="ECO:0000256" key="3">
    <source>
        <dbReference type="SAM" id="SignalP"/>
    </source>
</evidence>
<keyword evidence="2" id="KW-0186">Copper</keyword>
<dbReference type="SUPFAM" id="SSF52833">
    <property type="entry name" value="Thioredoxin-like"/>
    <property type="match status" value="1"/>
</dbReference>
<keyword evidence="6" id="KW-1185">Reference proteome</keyword>
<dbReference type="PANTHER" id="PTHR12151">
    <property type="entry name" value="ELECTRON TRANSPORT PROTIN SCO1/SENC FAMILY MEMBER"/>
    <property type="match status" value="1"/>
</dbReference>
<dbReference type="InterPro" id="IPR036249">
    <property type="entry name" value="Thioredoxin-like_sf"/>
</dbReference>
<feature type="signal peptide" evidence="3">
    <location>
        <begin position="1"/>
        <end position="34"/>
    </location>
</feature>
<keyword evidence="3" id="KW-0732">Signal</keyword>
<organism evidence="5 6">
    <name type="scientific">Novosphingobium humi</name>
    <dbReference type="NCBI Taxonomy" id="2282397"/>
    <lineage>
        <taxon>Bacteria</taxon>
        <taxon>Pseudomonadati</taxon>
        <taxon>Pseudomonadota</taxon>
        <taxon>Alphaproteobacteria</taxon>
        <taxon>Sphingomonadales</taxon>
        <taxon>Sphingomonadaceae</taxon>
        <taxon>Novosphingobium</taxon>
    </lineage>
</organism>
<name>A0ABY7TWE9_9SPHN</name>
<evidence type="ECO:0000256" key="1">
    <source>
        <dbReference type="ARBA" id="ARBA00010996"/>
    </source>
</evidence>
<evidence type="ECO:0000256" key="2">
    <source>
        <dbReference type="ARBA" id="ARBA00023008"/>
    </source>
</evidence>
<sequence length="203" mass="21634">MNSRAMIKPFRSSLIALLAGALLLSGCKSAPSPADPPLAGAAIGGPFTLVDKDGKTVRWSDFKGFYRIVYFGYTFCPDACPTDVAVAMRGLDAFAKSHPKEADRIRPIFISIDPARDTPKVVGEFAAAFSPRLIGLTGTSAQVDQAAKAFAAYYARGKETSGGYLMDHSRIAYLMGPDGQPISMLPVDKGPQAVAEELATWVK</sequence>
<dbReference type="CDD" id="cd02968">
    <property type="entry name" value="SCO"/>
    <property type="match status" value="1"/>
</dbReference>
<gene>
    <name evidence="5" type="ORF">PQ457_00820</name>
</gene>
<dbReference type="PANTHER" id="PTHR12151:SF25">
    <property type="entry name" value="LINALOOL DEHYDRATASE_ISOMERASE DOMAIN-CONTAINING PROTEIN"/>
    <property type="match status" value="1"/>
</dbReference>
<evidence type="ECO:0000313" key="5">
    <source>
        <dbReference type="EMBL" id="WCT77569.1"/>
    </source>
</evidence>
<reference evidence="5 6" key="1">
    <citation type="submission" date="2023-02" db="EMBL/GenBank/DDBJ databases">
        <title>Genome sequence of Novosphingobium humi KACC 19094.</title>
        <authorList>
            <person name="Kim S."/>
            <person name="Heo J."/>
            <person name="Kwon S.-W."/>
        </authorList>
    </citation>
    <scope>NUCLEOTIDE SEQUENCE [LARGE SCALE GENOMIC DNA]</scope>
    <source>
        <strain evidence="5 6">KACC 19094</strain>
    </source>
</reference>
<dbReference type="InterPro" id="IPR013766">
    <property type="entry name" value="Thioredoxin_domain"/>
</dbReference>
<evidence type="ECO:0000313" key="6">
    <source>
        <dbReference type="Proteomes" id="UP001218231"/>
    </source>
</evidence>
<dbReference type="InterPro" id="IPR003782">
    <property type="entry name" value="SCO1/SenC"/>
</dbReference>
<proteinExistence type="inferred from homology"/>
<dbReference type="PROSITE" id="PS51257">
    <property type="entry name" value="PROKAR_LIPOPROTEIN"/>
    <property type="match status" value="1"/>
</dbReference>
<accession>A0ABY7TWE9</accession>
<dbReference type="Gene3D" id="3.40.30.10">
    <property type="entry name" value="Glutaredoxin"/>
    <property type="match status" value="1"/>
</dbReference>
<evidence type="ECO:0000259" key="4">
    <source>
        <dbReference type="PROSITE" id="PS51352"/>
    </source>
</evidence>